<dbReference type="Proteomes" id="UP000004754">
    <property type="component" value="Unassembled WGS sequence"/>
</dbReference>
<evidence type="ECO:0000313" key="9">
    <source>
        <dbReference type="EMBL" id="EFV01176.1"/>
    </source>
</evidence>
<feature type="transmembrane region" description="Helical" evidence="8">
    <location>
        <begin position="142"/>
        <end position="162"/>
    </location>
</feature>
<accession>E6MIT0</accession>
<feature type="transmembrane region" description="Helical" evidence="8">
    <location>
        <begin position="301"/>
        <end position="324"/>
    </location>
</feature>
<dbReference type="RefSeq" id="WP_006599337.1">
    <property type="nucleotide sequence ID" value="NZ_GL622359.1"/>
</dbReference>
<keyword evidence="6 8" id="KW-1133">Transmembrane helix</keyword>
<name>E6MIT0_9FIRM</name>
<evidence type="ECO:0000256" key="6">
    <source>
        <dbReference type="ARBA" id="ARBA00022989"/>
    </source>
</evidence>
<feature type="transmembrane region" description="Helical" evidence="8">
    <location>
        <begin position="441"/>
        <end position="461"/>
    </location>
</feature>
<dbReference type="GO" id="GO:0005283">
    <property type="term" value="F:amino acid:sodium symporter activity"/>
    <property type="evidence" value="ECO:0007669"/>
    <property type="project" value="InterPro"/>
</dbReference>
<dbReference type="PRINTS" id="PR00175">
    <property type="entry name" value="NAALASMPORT"/>
</dbReference>
<keyword evidence="7 8" id="KW-0472">Membrane</keyword>
<protein>
    <submittedName>
        <fullName evidence="9">Amino acid carrier protein</fullName>
    </submittedName>
</protein>
<dbReference type="EMBL" id="AEQN01000023">
    <property type="protein sequence ID" value="EFV01176.1"/>
    <property type="molecule type" value="Genomic_DNA"/>
</dbReference>
<dbReference type="HOGENOM" id="CLU_024867_1_0_9"/>
<feature type="transmembrane region" description="Helical" evidence="8">
    <location>
        <begin position="373"/>
        <end position="396"/>
    </location>
</feature>
<keyword evidence="4 8" id="KW-1003">Cell membrane</keyword>
<feature type="transmembrane region" description="Helical" evidence="8">
    <location>
        <begin position="69"/>
        <end position="87"/>
    </location>
</feature>
<sequence length="524" mass="55971">MNIATVIQNIDNMLWATPLIVLTFFGALIYCFVIKFANVSKIGLQWKLLTSGAGSEEGISPFETFCSVVAYRVAVGNIGGVMVAVMWGGPGAIFWMIITALVTSAIAYAENSLGQIYKVRMDGQYRGGPYFYMEHGIPWKRLGKVFAALFAVLAAVGVPFMVTGPSANNIAMAFKNSFNVPAWVSGAVIAVLLLLVVAGGIRRIASFSTIIVPFMTIGYAIITIIVLATHASSIPGTIGLIISSAFTKSAISGGILGGAFSYGVKRAVNSSGSGFGETPASAAAAECVHPASQGLVNAFSVYIDVLVCFCSGIMAVISNCYNVAIPGSKVLNPNNLAQFAHIGTGSAVMKQQALGATAGVVWVQEGANTSWPVIGGTVIAIALTCFAFSTCIAYYYEGESGIAYLFRHLPEKKRMKFIWGVRIIMPIMFFLWANLEASTVWAISEIMFGCMAWLNLITLMIEIPVVKKVYDDYMAQRKAGVADPYFNPQKLGIKNCDVWMDINKEQIEADAAREAALPAGQAAE</sequence>
<dbReference type="InterPro" id="IPR001463">
    <property type="entry name" value="Na/Ala_symport"/>
</dbReference>
<evidence type="ECO:0000256" key="7">
    <source>
        <dbReference type="ARBA" id="ARBA00023136"/>
    </source>
</evidence>
<comment type="caution">
    <text evidence="9">The sequence shown here is derived from an EMBL/GenBank/DDBJ whole genome shotgun (WGS) entry which is preliminary data.</text>
</comment>
<organism evidence="9 10">
    <name type="scientific">Pseudoramibacter alactolyticus ATCC 23263</name>
    <dbReference type="NCBI Taxonomy" id="887929"/>
    <lineage>
        <taxon>Bacteria</taxon>
        <taxon>Bacillati</taxon>
        <taxon>Bacillota</taxon>
        <taxon>Clostridia</taxon>
        <taxon>Eubacteriales</taxon>
        <taxon>Eubacteriaceae</taxon>
        <taxon>Pseudoramibacter</taxon>
    </lineage>
</organism>
<feature type="transmembrane region" description="Helical" evidence="8">
    <location>
        <begin position="417"/>
        <end position="435"/>
    </location>
</feature>
<evidence type="ECO:0000256" key="1">
    <source>
        <dbReference type="ARBA" id="ARBA00004651"/>
    </source>
</evidence>
<comment type="similarity">
    <text evidence="2 8">Belongs to the alanine or glycine:cation symporter (AGCS) (TC 2.A.25) family.</text>
</comment>
<gene>
    <name evidence="9" type="primary">agcS</name>
    <name evidence="9" type="ORF">HMP0721_1915</name>
</gene>
<evidence type="ECO:0000256" key="8">
    <source>
        <dbReference type="RuleBase" id="RU363064"/>
    </source>
</evidence>
<comment type="subcellular location">
    <subcellularLocation>
        <location evidence="1 8">Cell membrane</location>
        <topology evidence="1 8">Multi-pass membrane protein</topology>
    </subcellularLocation>
</comment>
<dbReference type="eggNOG" id="COG1115">
    <property type="taxonomic scope" value="Bacteria"/>
</dbReference>
<keyword evidence="8" id="KW-0769">Symport</keyword>
<reference evidence="9 10" key="1">
    <citation type="submission" date="2010-12" db="EMBL/GenBank/DDBJ databases">
        <authorList>
            <person name="Muzny D."/>
            <person name="Qin X."/>
            <person name="Deng J."/>
            <person name="Jiang H."/>
            <person name="Liu Y."/>
            <person name="Qu J."/>
            <person name="Song X.-Z."/>
            <person name="Zhang L."/>
            <person name="Thornton R."/>
            <person name="Coyle M."/>
            <person name="Francisco L."/>
            <person name="Jackson L."/>
            <person name="Javaid M."/>
            <person name="Korchina V."/>
            <person name="Kovar C."/>
            <person name="Mata R."/>
            <person name="Mathew T."/>
            <person name="Ngo R."/>
            <person name="Nguyen L."/>
            <person name="Nguyen N."/>
            <person name="Okwuonu G."/>
            <person name="Ongeri F."/>
            <person name="Pham C."/>
            <person name="Simmons D."/>
            <person name="Wilczek-Boney K."/>
            <person name="Hale W."/>
            <person name="Jakkamsetti A."/>
            <person name="Pham P."/>
            <person name="Ruth R."/>
            <person name="San Lucas F."/>
            <person name="Warren J."/>
            <person name="Zhang J."/>
            <person name="Zhao Z."/>
            <person name="Zhou C."/>
            <person name="Zhu D."/>
            <person name="Lee S."/>
            <person name="Bess C."/>
            <person name="Blankenburg K."/>
            <person name="Forbes L."/>
            <person name="Fu Q."/>
            <person name="Gubbala S."/>
            <person name="Hirani K."/>
            <person name="Jayaseelan J.C."/>
            <person name="Lara F."/>
            <person name="Munidasa M."/>
            <person name="Palculict T."/>
            <person name="Patil S."/>
            <person name="Pu L.-L."/>
            <person name="Saada N."/>
            <person name="Tang L."/>
            <person name="Weissenberger G."/>
            <person name="Zhu Y."/>
            <person name="Hemphill L."/>
            <person name="Shang Y."/>
            <person name="Youmans B."/>
            <person name="Ayvaz T."/>
            <person name="Ross M."/>
            <person name="Santibanez J."/>
            <person name="Aqrawi P."/>
            <person name="Gross S."/>
            <person name="Joshi V."/>
            <person name="Fowler G."/>
            <person name="Nazareth L."/>
            <person name="Reid J."/>
            <person name="Worley K."/>
            <person name="Petrosino J."/>
            <person name="Highlander S."/>
            <person name="Gibbs R."/>
        </authorList>
    </citation>
    <scope>NUCLEOTIDE SEQUENCE [LARGE SCALE GENOMIC DNA]</scope>
    <source>
        <strain evidence="9 10">ATCC 23263</strain>
    </source>
</reference>
<feature type="transmembrane region" description="Helical" evidence="8">
    <location>
        <begin position="182"/>
        <end position="201"/>
    </location>
</feature>
<evidence type="ECO:0000256" key="3">
    <source>
        <dbReference type="ARBA" id="ARBA00022448"/>
    </source>
</evidence>
<dbReference type="Pfam" id="PF01235">
    <property type="entry name" value="Na_Ala_symp"/>
    <property type="match status" value="1"/>
</dbReference>
<feature type="transmembrane region" description="Helical" evidence="8">
    <location>
        <begin position="210"/>
        <end position="231"/>
    </location>
</feature>
<feature type="transmembrane region" description="Helical" evidence="8">
    <location>
        <begin position="15"/>
        <end position="37"/>
    </location>
</feature>
<dbReference type="NCBIfam" id="TIGR00835">
    <property type="entry name" value="agcS"/>
    <property type="match status" value="1"/>
</dbReference>
<dbReference type="AlphaFoldDB" id="E6MIT0"/>
<evidence type="ECO:0000256" key="5">
    <source>
        <dbReference type="ARBA" id="ARBA00022692"/>
    </source>
</evidence>
<dbReference type="PANTHER" id="PTHR30330:SF1">
    <property type="entry name" value="AMINO-ACID CARRIER PROTEIN ALST"/>
    <property type="match status" value="1"/>
</dbReference>
<evidence type="ECO:0000256" key="4">
    <source>
        <dbReference type="ARBA" id="ARBA00022475"/>
    </source>
</evidence>
<keyword evidence="3 8" id="KW-0813">Transport</keyword>
<feature type="transmembrane region" description="Helical" evidence="8">
    <location>
        <begin position="93"/>
        <end position="111"/>
    </location>
</feature>
<dbReference type="GO" id="GO:0005886">
    <property type="term" value="C:plasma membrane"/>
    <property type="evidence" value="ECO:0007669"/>
    <property type="project" value="UniProtKB-SubCell"/>
</dbReference>
<evidence type="ECO:0000256" key="2">
    <source>
        <dbReference type="ARBA" id="ARBA00009261"/>
    </source>
</evidence>
<dbReference type="STRING" id="887929.HMP0721_1915"/>
<keyword evidence="5 8" id="KW-0812">Transmembrane</keyword>
<feature type="transmembrane region" description="Helical" evidence="8">
    <location>
        <begin position="237"/>
        <end position="260"/>
    </location>
</feature>
<evidence type="ECO:0000313" key="10">
    <source>
        <dbReference type="Proteomes" id="UP000004754"/>
    </source>
</evidence>
<keyword evidence="10" id="KW-1185">Reference proteome</keyword>
<proteinExistence type="inferred from homology"/>
<dbReference type="PANTHER" id="PTHR30330">
    <property type="entry name" value="AGSS FAMILY TRANSPORTER, SODIUM-ALANINE"/>
    <property type="match status" value="1"/>
</dbReference>